<evidence type="ECO:0000256" key="9">
    <source>
        <dbReference type="ARBA" id="ARBA00023136"/>
    </source>
</evidence>
<evidence type="ECO:0000256" key="5">
    <source>
        <dbReference type="ARBA" id="ARBA00022771"/>
    </source>
</evidence>
<keyword evidence="7" id="KW-0862">Zinc</keyword>
<dbReference type="Proteomes" id="UP000298663">
    <property type="component" value="Unassembled WGS sequence"/>
</dbReference>
<protein>
    <recommendedName>
        <fullName evidence="11">RING-CH-type domain-containing protein</fullName>
    </recommendedName>
</protein>
<dbReference type="GO" id="GO:0016020">
    <property type="term" value="C:membrane"/>
    <property type="evidence" value="ECO:0007669"/>
    <property type="project" value="UniProtKB-SubCell"/>
</dbReference>
<feature type="transmembrane region" description="Helical" evidence="10">
    <location>
        <begin position="118"/>
        <end position="140"/>
    </location>
</feature>
<sequence length="172" mass="19089">MTTPSLLPLCSASLSTHDQFCRICYNPETPGNPLIAPCRCTGSLTHAHKTCILQWFDSFTEFAQQVPISVQCESCKWWIKASPRSLYIQEVLFYLIGMVFGALMLILTTLAIKRSGCHLAIHFLMVIGGLACVTCVYLIAKDHFKSKDRTVSCSPFKRNASPSADLSPQEIV</sequence>
<dbReference type="SMART" id="SM00744">
    <property type="entry name" value="RINGv"/>
    <property type="match status" value="1"/>
</dbReference>
<dbReference type="AlphaFoldDB" id="A0A4U5NWE5"/>
<organism evidence="12 13">
    <name type="scientific">Steinernema carpocapsae</name>
    <name type="common">Entomopathogenic nematode</name>
    <dbReference type="NCBI Taxonomy" id="34508"/>
    <lineage>
        <taxon>Eukaryota</taxon>
        <taxon>Metazoa</taxon>
        <taxon>Ecdysozoa</taxon>
        <taxon>Nematoda</taxon>
        <taxon>Chromadorea</taxon>
        <taxon>Rhabditida</taxon>
        <taxon>Tylenchina</taxon>
        <taxon>Panagrolaimomorpha</taxon>
        <taxon>Strongyloidoidea</taxon>
        <taxon>Steinernematidae</taxon>
        <taxon>Steinernema</taxon>
    </lineage>
</organism>
<dbReference type="Gene3D" id="3.30.40.10">
    <property type="entry name" value="Zinc/RING finger domain, C3HC4 (zinc finger)"/>
    <property type="match status" value="1"/>
</dbReference>
<accession>A0A4U5NWE5</accession>
<keyword evidence="2" id="KW-0808">Transferase</keyword>
<feature type="transmembrane region" description="Helical" evidence="10">
    <location>
        <begin position="91"/>
        <end position="112"/>
    </location>
</feature>
<reference evidence="12 13" key="1">
    <citation type="journal article" date="2015" name="Genome Biol.">
        <title>Comparative genomics of Steinernema reveals deeply conserved gene regulatory networks.</title>
        <authorList>
            <person name="Dillman A.R."/>
            <person name="Macchietto M."/>
            <person name="Porter C.F."/>
            <person name="Rogers A."/>
            <person name="Williams B."/>
            <person name="Antoshechkin I."/>
            <person name="Lee M.M."/>
            <person name="Goodwin Z."/>
            <person name="Lu X."/>
            <person name="Lewis E.E."/>
            <person name="Goodrich-Blair H."/>
            <person name="Stock S.P."/>
            <person name="Adams B.J."/>
            <person name="Sternberg P.W."/>
            <person name="Mortazavi A."/>
        </authorList>
    </citation>
    <scope>NUCLEOTIDE SEQUENCE [LARGE SCALE GENOMIC DNA]</scope>
    <source>
        <strain evidence="12 13">ALL</strain>
    </source>
</reference>
<dbReference type="SUPFAM" id="SSF57850">
    <property type="entry name" value="RING/U-box"/>
    <property type="match status" value="1"/>
</dbReference>
<feature type="domain" description="RING-CH-type" evidence="11">
    <location>
        <begin position="13"/>
        <end position="82"/>
    </location>
</feature>
<dbReference type="EMBL" id="AZBU02000003">
    <property type="protein sequence ID" value="TKR87630.1"/>
    <property type="molecule type" value="Genomic_DNA"/>
</dbReference>
<dbReference type="GO" id="GO:0016740">
    <property type="term" value="F:transferase activity"/>
    <property type="evidence" value="ECO:0007669"/>
    <property type="project" value="UniProtKB-KW"/>
</dbReference>
<comment type="caution">
    <text evidence="12">The sequence shown here is derived from an EMBL/GenBank/DDBJ whole genome shotgun (WGS) entry which is preliminary data.</text>
</comment>
<keyword evidence="3 10" id="KW-0812">Transmembrane</keyword>
<dbReference type="Pfam" id="PF12906">
    <property type="entry name" value="RINGv"/>
    <property type="match status" value="1"/>
</dbReference>
<dbReference type="PANTHER" id="PTHR46065">
    <property type="entry name" value="E3 UBIQUITIN-PROTEIN LIGASE MARCH 2/3 FAMILY MEMBER"/>
    <property type="match status" value="1"/>
</dbReference>
<dbReference type="STRING" id="34508.A0A4U5NWE5"/>
<reference evidence="12 13" key="2">
    <citation type="journal article" date="2019" name="G3 (Bethesda)">
        <title>Hybrid Assembly of the Genome of the Entomopathogenic Nematode Steinernema carpocapsae Identifies the X-Chromosome.</title>
        <authorList>
            <person name="Serra L."/>
            <person name="Macchietto M."/>
            <person name="Macias-Munoz A."/>
            <person name="McGill C.J."/>
            <person name="Rodriguez I.M."/>
            <person name="Rodriguez B."/>
            <person name="Murad R."/>
            <person name="Mortazavi A."/>
        </authorList>
    </citation>
    <scope>NUCLEOTIDE SEQUENCE [LARGE SCALE GENOMIC DNA]</scope>
    <source>
        <strain evidence="12 13">ALL</strain>
    </source>
</reference>
<name>A0A4U5NWE5_STECR</name>
<dbReference type="PROSITE" id="PS51292">
    <property type="entry name" value="ZF_RING_CH"/>
    <property type="match status" value="1"/>
</dbReference>
<evidence type="ECO:0000256" key="3">
    <source>
        <dbReference type="ARBA" id="ARBA00022692"/>
    </source>
</evidence>
<dbReference type="OrthoDB" id="273089at2759"/>
<evidence type="ECO:0000256" key="4">
    <source>
        <dbReference type="ARBA" id="ARBA00022723"/>
    </source>
</evidence>
<keyword evidence="8 10" id="KW-1133">Transmembrane helix</keyword>
<evidence type="ECO:0000256" key="1">
    <source>
        <dbReference type="ARBA" id="ARBA00004141"/>
    </source>
</evidence>
<keyword evidence="6" id="KW-0833">Ubl conjugation pathway</keyword>
<evidence type="ECO:0000256" key="10">
    <source>
        <dbReference type="SAM" id="Phobius"/>
    </source>
</evidence>
<comment type="subcellular location">
    <subcellularLocation>
        <location evidence="1">Membrane</location>
        <topology evidence="1">Multi-pass membrane protein</topology>
    </subcellularLocation>
</comment>
<evidence type="ECO:0000256" key="8">
    <source>
        <dbReference type="ARBA" id="ARBA00022989"/>
    </source>
</evidence>
<keyword evidence="9 10" id="KW-0472">Membrane</keyword>
<evidence type="ECO:0000256" key="6">
    <source>
        <dbReference type="ARBA" id="ARBA00022786"/>
    </source>
</evidence>
<gene>
    <name evidence="12" type="ORF">L596_012000</name>
</gene>
<keyword evidence="13" id="KW-1185">Reference proteome</keyword>
<dbReference type="GO" id="GO:0008270">
    <property type="term" value="F:zinc ion binding"/>
    <property type="evidence" value="ECO:0007669"/>
    <property type="project" value="UniProtKB-KW"/>
</dbReference>
<evidence type="ECO:0000259" key="11">
    <source>
        <dbReference type="PROSITE" id="PS51292"/>
    </source>
</evidence>
<proteinExistence type="predicted"/>
<evidence type="ECO:0000313" key="13">
    <source>
        <dbReference type="Proteomes" id="UP000298663"/>
    </source>
</evidence>
<keyword evidence="5" id="KW-0863">Zinc-finger</keyword>
<evidence type="ECO:0000256" key="7">
    <source>
        <dbReference type="ARBA" id="ARBA00022833"/>
    </source>
</evidence>
<dbReference type="InterPro" id="IPR013083">
    <property type="entry name" value="Znf_RING/FYVE/PHD"/>
</dbReference>
<dbReference type="PANTHER" id="PTHR46065:SF3">
    <property type="entry name" value="FI20425P1"/>
    <property type="match status" value="1"/>
</dbReference>
<evidence type="ECO:0000313" key="12">
    <source>
        <dbReference type="EMBL" id="TKR87630.1"/>
    </source>
</evidence>
<dbReference type="InterPro" id="IPR011016">
    <property type="entry name" value="Znf_RING-CH"/>
</dbReference>
<dbReference type="CDD" id="cd16495">
    <property type="entry name" value="RING_CH-C4HC3_MARCH"/>
    <property type="match status" value="1"/>
</dbReference>
<evidence type="ECO:0000256" key="2">
    <source>
        <dbReference type="ARBA" id="ARBA00022679"/>
    </source>
</evidence>
<keyword evidence="4" id="KW-0479">Metal-binding</keyword>